<proteinExistence type="predicted"/>
<sequence length="804" mass="91517">ENAPEEVIELCIQTTGPLEPLQPNSRISNTLSNSDPSKPNMERTPQNVFSRQTSLQSFHARNHAHDYNRDKTTVRRAASLDSRQITSSVPDSTVSTYNRQDNRRYFQPMNVQQYSRPPVPTYGIIDKNRGNNFSNKSPNISYSDTGQTNHAETRNSTKEPQVNMQQAVPQQIQHQHLVTNNLNYVTQSDKTTNRTNQELLSSNIGPELQHQFVNCNTNTNFMPQHQFISSHSVVNSTSTNTAVYHNIPGQSLHQQTISQYQDDFNRPSQNVQETYRNQFVDQCNYSDLRQEHHAGPQNTIQKQPLYNYTPGYTQGLIPMDSTSNLSIVSSPLQQMTSFTKEFQQINPLQQPSHVASAQKNARQQSTRQRVAQALSTREAQKSLRTVDQNKHNVYQPNPFQMHVANMQMQNQSTVSQRRNSQLELNSSLQPCSGNISVHPNVPEPLRNFSQISNQNHGQMQQIPTVHQMGAIPTKPSTAHLQECYKQQTQPNPKSMEACNYIDLTDENESLTNADIEKLCDILSENNEFMSSLNRCEFENISEYTSKNGGSDQSDRMPNQIHDHWSDPTIYQRGNYLNHSGVGIDIGEHPIPPTIQPSRRQESALQNVPSVAFITDKTTNKSAQSHQEPVNTSVIPALLEIGHMREVLSKSQMTYHNFGGNKLTSNQAIEFLDLLESKIKLFDVIHGLETYFLGNYIMTCGRLFTQCELQELAKYFVLLIRKRLEKKTGTRPEGECLSRDLKSTQLDKGFYIELIKKYILKSLKNGFDLYGQLLNLSEGSGEKNQVAQEIRKACKEMIAQKRRNI</sequence>
<dbReference type="AlphaFoldDB" id="A0A1B6H067"/>
<organism evidence="2">
    <name type="scientific">Cuerna arida</name>
    <dbReference type="NCBI Taxonomy" id="1464854"/>
    <lineage>
        <taxon>Eukaryota</taxon>
        <taxon>Metazoa</taxon>
        <taxon>Ecdysozoa</taxon>
        <taxon>Arthropoda</taxon>
        <taxon>Hexapoda</taxon>
        <taxon>Insecta</taxon>
        <taxon>Pterygota</taxon>
        <taxon>Neoptera</taxon>
        <taxon>Paraneoptera</taxon>
        <taxon>Hemiptera</taxon>
        <taxon>Auchenorrhyncha</taxon>
        <taxon>Membracoidea</taxon>
        <taxon>Cicadellidae</taxon>
        <taxon>Cicadellinae</taxon>
        <taxon>Proconiini</taxon>
        <taxon>Cuerna</taxon>
    </lineage>
</organism>
<protein>
    <submittedName>
        <fullName evidence="2">Uncharacterized protein</fullName>
    </submittedName>
</protein>
<dbReference type="EMBL" id="GECZ01001703">
    <property type="protein sequence ID" value="JAS68066.1"/>
    <property type="molecule type" value="Transcribed_RNA"/>
</dbReference>
<feature type="compositionally biased region" description="Polar residues" evidence="1">
    <location>
        <begin position="130"/>
        <end position="150"/>
    </location>
</feature>
<accession>A0A1B6H067</accession>
<evidence type="ECO:0000256" key="1">
    <source>
        <dbReference type="SAM" id="MobiDB-lite"/>
    </source>
</evidence>
<evidence type="ECO:0000313" key="2">
    <source>
        <dbReference type="EMBL" id="JAS68066.1"/>
    </source>
</evidence>
<feature type="region of interest" description="Disordered" evidence="1">
    <location>
        <begin position="17"/>
        <end position="53"/>
    </location>
</feature>
<feature type="region of interest" description="Disordered" evidence="1">
    <location>
        <begin position="128"/>
        <end position="162"/>
    </location>
</feature>
<reference evidence="2" key="1">
    <citation type="submission" date="2015-11" db="EMBL/GenBank/DDBJ databases">
        <title>De novo transcriptome assembly of four potential Pierce s Disease insect vectors from Arizona vineyards.</title>
        <authorList>
            <person name="Tassone E.E."/>
        </authorList>
    </citation>
    <scope>NUCLEOTIDE SEQUENCE</scope>
</reference>
<gene>
    <name evidence="2" type="ORF">g.20358</name>
</gene>
<feature type="non-terminal residue" evidence="2">
    <location>
        <position position="1"/>
    </location>
</feature>
<name>A0A1B6H067_9HEMI</name>